<feature type="domain" description="SCP" evidence="1">
    <location>
        <begin position="8"/>
        <end position="81"/>
    </location>
</feature>
<organism evidence="2">
    <name type="scientific">Mesocestoides corti</name>
    <name type="common">Flatworm</name>
    <dbReference type="NCBI Taxonomy" id="53468"/>
    <lineage>
        <taxon>Eukaryota</taxon>
        <taxon>Metazoa</taxon>
        <taxon>Spiralia</taxon>
        <taxon>Lophotrochozoa</taxon>
        <taxon>Platyhelminthes</taxon>
        <taxon>Cestoda</taxon>
        <taxon>Eucestoda</taxon>
        <taxon>Cyclophyllidea</taxon>
        <taxon>Mesocestoididae</taxon>
        <taxon>Mesocestoides</taxon>
    </lineage>
</organism>
<dbReference type="InterPro" id="IPR014044">
    <property type="entry name" value="CAP_dom"/>
</dbReference>
<dbReference type="Pfam" id="PF00188">
    <property type="entry name" value="CAP"/>
    <property type="match status" value="1"/>
</dbReference>
<accession>A0A5K3FT17</accession>
<reference evidence="2" key="1">
    <citation type="submission" date="2019-11" db="UniProtKB">
        <authorList>
            <consortium name="WormBaseParasite"/>
        </authorList>
    </citation>
    <scope>IDENTIFICATION</scope>
</reference>
<dbReference type="WBParaSite" id="MCU_011021-RA">
    <property type="protein sequence ID" value="MCU_011021-RA"/>
    <property type="gene ID" value="MCU_011021"/>
</dbReference>
<dbReference type="SUPFAM" id="SSF55797">
    <property type="entry name" value="PR-1-like"/>
    <property type="match status" value="1"/>
</dbReference>
<evidence type="ECO:0000313" key="2">
    <source>
        <dbReference type="WBParaSite" id="MCU_011021-RA"/>
    </source>
</evidence>
<sequence>MREDVQPTASNMHLISYSVELEQLAEEWLAHCDHRKPDSKMFPQYKGVGQILTIQHTENLTFEDTYYYLRAQKDYYDFENNECEDYCGDYEQVSNTL</sequence>
<dbReference type="Gene3D" id="3.40.33.10">
    <property type="entry name" value="CAP"/>
    <property type="match status" value="1"/>
</dbReference>
<protein>
    <submittedName>
        <fullName evidence="2">SCP domain-containing protein</fullName>
    </submittedName>
</protein>
<evidence type="ECO:0000259" key="1">
    <source>
        <dbReference type="Pfam" id="PF00188"/>
    </source>
</evidence>
<dbReference type="AlphaFoldDB" id="A0A5K3FT17"/>
<dbReference type="InterPro" id="IPR035940">
    <property type="entry name" value="CAP_sf"/>
</dbReference>
<proteinExistence type="predicted"/>
<name>A0A5K3FT17_MESCO</name>